<dbReference type="Pfam" id="PF01979">
    <property type="entry name" value="Amidohydro_1"/>
    <property type="match status" value="1"/>
</dbReference>
<evidence type="ECO:0000256" key="3">
    <source>
        <dbReference type="ARBA" id="ARBA00022801"/>
    </source>
</evidence>
<dbReference type="PANTHER" id="PTHR11271:SF37">
    <property type="entry name" value="FAMILY PROTEIN, PUTATIVE (AFU_ORTHOLOGUE AFUA_4G00460)-RELATED"/>
    <property type="match status" value="1"/>
</dbReference>
<dbReference type="InterPro" id="IPR006680">
    <property type="entry name" value="Amidohydro-rel"/>
</dbReference>
<accession>A0A1Y2E770</accession>
<dbReference type="SUPFAM" id="SSF51338">
    <property type="entry name" value="Composite domain of metallo-dependent hydrolases"/>
    <property type="match status" value="1"/>
</dbReference>
<evidence type="ECO:0000256" key="4">
    <source>
        <dbReference type="ARBA" id="ARBA00022833"/>
    </source>
</evidence>
<dbReference type="InterPro" id="IPR011059">
    <property type="entry name" value="Metal-dep_hydrolase_composite"/>
</dbReference>
<comment type="cofactor">
    <cofactor evidence="1">
        <name>Zn(2+)</name>
        <dbReference type="ChEBI" id="CHEBI:29105"/>
    </cofactor>
</comment>
<dbReference type="GO" id="GO:0019239">
    <property type="term" value="F:deaminase activity"/>
    <property type="evidence" value="ECO:0007669"/>
    <property type="project" value="TreeGrafter"/>
</dbReference>
<keyword evidence="4" id="KW-0862">Zinc</keyword>
<keyword evidence="3" id="KW-0378">Hydrolase</keyword>
<dbReference type="PANTHER" id="PTHR11271">
    <property type="entry name" value="GUANINE DEAMINASE"/>
    <property type="match status" value="1"/>
</dbReference>
<dbReference type="Gene3D" id="3.20.20.140">
    <property type="entry name" value="Metal-dependent hydrolases"/>
    <property type="match status" value="1"/>
</dbReference>
<protein>
    <recommendedName>
        <fullName evidence="5">Amidohydrolase-related domain-containing protein</fullName>
    </recommendedName>
</protein>
<sequence length="416" mass="45590">MLLQGGTLLIHDEKKNVVPTVSDLLPGFIDTHCHLWQTQYKGVHANHTLIGYLPPGKHVAGFCSTDHLFWGQLSGALESIDAGTTTVVDHASCNTSPDHPQVAIQALLPAGLRSIYCHMPARRAISTSSWNLEDDTFSGQTISDFPAITRTSPFDKELVHMCFAMDKIYTPAEMLKPYYASLRDPTKERAKLVTTLAAGWPMGGNGSTAIKLLNSHGFLAPDILLSTAIFHKMEMARYTNPLERSSRTCQTPNSRWVDSLSLCEKITMIRPASEWIVVFGGLPPRRGEVGNLKEGMKADMIVFDSTSAALLAAAVEDPVAAIVLHNNSSDIYMVTIDGLIKKEGGRLVDFVTAPAPNKPKSLIQPGTKLPWKGIAVKLLESRRALKERTVDVNFAAGADYSINKFHANRETMLRSQ</sequence>
<feature type="domain" description="Amidohydrolase-related" evidence="5">
    <location>
        <begin position="24"/>
        <end position="133"/>
    </location>
</feature>
<dbReference type="GO" id="GO:0046872">
    <property type="term" value="F:metal ion binding"/>
    <property type="evidence" value="ECO:0007669"/>
    <property type="project" value="UniProtKB-KW"/>
</dbReference>
<dbReference type="OrthoDB" id="194468at2759"/>
<gene>
    <name evidence="6" type="ORF">BCR38DRAFT_510246</name>
</gene>
<keyword evidence="7" id="KW-1185">Reference proteome</keyword>
<evidence type="ECO:0000256" key="2">
    <source>
        <dbReference type="ARBA" id="ARBA00022723"/>
    </source>
</evidence>
<dbReference type="RefSeq" id="XP_040718025.1">
    <property type="nucleotide sequence ID" value="XM_040865009.1"/>
</dbReference>
<dbReference type="Proteomes" id="UP000193689">
    <property type="component" value="Unassembled WGS sequence"/>
</dbReference>
<dbReference type="EMBL" id="MCFJ01000004">
    <property type="protein sequence ID" value="ORY67401.1"/>
    <property type="molecule type" value="Genomic_DNA"/>
</dbReference>
<comment type="caution">
    <text evidence="6">The sequence shown here is derived from an EMBL/GenBank/DDBJ whole genome shotgun (WGS) entry which is preliminary data.</text>
</comment>
<evidence type="ECO:0000313" key="6">
    <source>
        <dbReference type="EMBL" id="ORY67401.1"/>
    </source>
</evidence>
<name>A0A1Y2E770_9PEZI</name>
<dbReference type="Gene3D" id="2.30.40.10">
    <property type="entry name" value="Urease, subunit C, domain 1"/>
    <property type="match status" value="1"/>
</dbReference>
<dbReference type="GeneID" id="63781221"/>
<dbReference type="InterPro" id="IPR051607">
    <property type="entry name" value="Metallo-dep_hydrolases"/>
</dbReference>
<dbReference type="InterPro" id="IPR032466">
    <property type="entry name" value="Metal_Hydrolase"/>
</dbReference>
<dbReference type="STRING" id="1141098.A0A1Y2E770"/>
<dbReference type="SUPFAM" id="SSF51556">
    <property type="entry name" value="Metallo-dependent hydrolases"/>
    <property type="match status" value="1"/>
</dbReference>
<organism evidence="6 7">
    <name type="scientific">Pseudomassariella vexata</name>
    <dbReference type="NCBI Taxonomy" id="1141098"/>
    <lineage>
        <taxon>Eukaryota</taxon>
        <taxon>Fungi</taxon>
        <taxon>Dikarya</taxon>
        <taxon>Ascomycota</taxon>
        <taxon>Pezizomycotina</taxon>
        <taxon>Sordariomycetes</taxon>
        <taxon>Xylariomycetidae</taxon>
        <taxon>Amphisphaeriales</taxon>
        <taxon>Pseudomassariaceae</taxon>
        <taxon>Pseudomassariella</taxon>
    </lineage>
</organism>
<dbReference type="AlphaFoldDB" id="A0A1Y2E770"/>
<keyword evidence="2" id="KW-0479">Metal-binding</keyword>
<evidence type="ECO:0000259" key="5">
    <source>
        <dbReference type="Pfam" id="PF01979"/>
    </source>
</evidence>
<dbReference type="GO" id="GO:0005829">
    <property type="term" value="C:cytosol"/>
    <property type="evidence" value="ECO:0007669"/>
    <property type="project" value="TreeGrafter"/>
</dbReference>
<reference evidence="6 7" key="1">
    <citation type="submission" date="2016-07" db="EMBL/GenBank/DDBJ databases">
        <title>Pervasive Adenine N6-methylation of Active Genes in Fungi.</title>
        <authorList>
            <consortium name="DOE Joint Genome Institute"/>
            <person name="Mondo S.J."/>
            <person name="Dannebaum R.O."/>
            <person name="Kuo R.C."/>
            <person name="Labutti K."/>
            <person name="Haridas S."/>
            <person name="Kuo A."/>
            <person name="Salamov A."/>
            <person name="Ahrendt S.R."/>
            <person name="Lipzen A."/>
            <person name="Sullivan W."/>
            <person name="Andreopoulos W.B."/>
            <person name="Clum A."/>
            <person name="Lindquist E."/>
            <person name="Daum C."/>
            <person name="Ramamoorthy G.K."/>
            <person name="Gryganskyi A."/>
            <person name="Culley D."/>
            <person name="Magnuson J.K."/>
            <person name="James T.Y."/>
            <person name="O'Malley M.A."/>
            <person name="Stajich J.E."/>
            <person name="Spatafora J.W."/>
            <person name="Visel A."/>
            <person name="Grigoriev I.V."/>
        </authorList>
    </citation>
    <scope>NUCLEOTIDE SEQUENCE [LARGE SCALE GENOMIC DNA]</scope>
    <source>
        <strain evidence="6 7">CBS 129021</strain>
    </source>
</reference>
<dbReference type="InParanoid" id="A0A1Y2E770"/>
<evidence type="ECO:0000256" key="1">
    <source>
        <dbReference type="ARBA" id="ARBA00001947"/>
    </source>
</evidence>
<evidence type="ECO:0000313" key="7">
    <source>
        <dbReference type="Proteomes" id="UP000193689"/>
    </source>
</evidence>
<proteinExistence type="predicted"/>